<name>A0ABZ3FJZ9_9ACTN</name>
<evidence type="ECO:0000256" key="4">
    <source>
        <dbReference type="ARBA" id="ARBA00022989"/>
    </source>
</evidence>
<dbReference type="Pfam" id="PF00892">
    <property type="entry name" value="EamA"/>
    <property type="match status" value="2"/>
</dbReference>
<reference evidence="8 9" key="1">
    <citation type="submission" date="2024-04" db="EMBL/GenBank/DDBJ databases">
        <title>Isolation of an actinomycete strain from pig manure.</title>
        <authorList>
            <person name="Gong T."/>
            <person name="Yu Z."/>
            <person name="An M."/>
            <person name="Wei C."/>
            <person name="Yang W."/>
            <person name="Liu L."/>
        </authorList>
    </citation>
    <scope>NUCLEOTIDE SEQUENCE [LARGE SCALE GENOMIC DNA]</scope>
    <source>
        <strain evidence="8 9">ZF39</strain>
    </source>
</reference>
<dbReference type="PANTHER" id="PTHR32322">
    <property type="entry name" value="INNER MEMBRANE TRANSPORTER"/>
    <property type="match status" value="1"/>
</dbReference>
<evidence type="ECO:0000256" key="1">
    <source>
        <dbReference type="ARBA" id="ARBA00004141"/>
    </source>
</evidence>
<dbReference type="Proteomes" id="UP001442841">
    <property type="component" value="Chromosome"/>
</dbReference>
<comment type="subcellular location">
    <subcellularLocation>
        <location evidence="1">Membrane</location>
        <topology evidence="1">Multi-pass membrane protein</topology>
    </subcellularLocation>
</comment>
<evidence type="ECO:0000256" key="2">
    <source>
        <dbReference type="ARBA" id="ARBA00007362"/>
    </source>
</evidence>
<feature type="domain" description="EamA" evidence="7">
    <location>
        <begin position="155"/>
        <end position="289"/>
    </location>
</feature>
<feature type="transmembrane region" description="Helical" evidence="6">
    <location>
        <begin position="73"/>
        <end position="93"/>
    </location>
</feature>
<protein>
    <submittedName>
        <fullName evidence="8">DMT family transporter</fullName>
    </submittedName>
</protein>
<proteinExistence type="inferred from homology"/>
<keyword evidence="5 6" id="KW-0472">Membrane</keyword>
<feature type="transmembrane region" description="Helical" evidence="6">
    <location>
        <begin position="189"/>
        <end position="206"/>
    </location>
</feature>
<gene>
    <name evidence="8" type="ORF">AADG42_03205</name>
</gene>
<feature type="transmembrane region" description="Helical" evidence="6">
    <location>
        <begin position="41"/>
        <end position="61"/>
    </location>
</feature>
<accession>A0ABZ3FJZ9</accession>
<keyword evidence="3 6" id="KW-0812">Transmembrane</keyword>
<dbReference type="EMBL" id="CP154795">
    <property type="protein sequence ID" value="XAN06353.1"/>
    <property type="molecule type" value="Genomic_DNA"/>
</dbReference>
<organism evidence="8 9">
    <name type="scientific">Ammonicoccus fulvus</name>
    <dbReference type="NCBI Taxonomy" id="3138240"/>
    <lineage>
        <taxon>Bacteria</taxon>
        <taxon>Bacillati</taxon>
        <taxon>Actinomycetota</taxon>
        <taxon>Actinomycetes</taxon>
        <taxon>Propionibacteriales</taxon>
        <taxon>Propionibacteriaceae</taxon>
        <taxon>Ammonicoccus</taxon>
    </lineage>
</organism>
<evidence type="ECO:0000313" key="9">
    <source>
        <dbReference type="Proteomes" id="UP001442841"/>
    </source>
</evidence>
<keyword evidence="9" id="KW-1185">Reference proteome</keyword>
<dbReference type="SUPFAM" id="SSF103481">
    <property type="entry name" value="Multidrug resistance efflux transporter EmrE"/>
    <property type="match status" value="2"/>
</dbReference>
<feature type="transmembrane region" description="Helical" evidence="6">
    <location>
        <begin position="129"/>
        <end position="146"/>
    </location>
</feature>
<evidence type="ECO:0000256" key="5">
    <source>
        <dbReference type="ARBA" id="ARBA00023136"/>
    </source>
</evidence>
<dbReference type="PANTHER" id="PTHR32322:SF2">
    <property type="entry name" value="EAMA DOMAIN-CONTAINING PROTEIN"/>
    <property type="match status" value="1"/>
</dbReference>
<evidence type="ECO:0000259" key="7">
    <source>
        <dbReference type="Pfam" id="PF00892"/>
    </source>
</evidence>
<feature type="transmembrane region" description="Helical" evidence="6">
    <location>
        <begin position="12"/>
        <end position="35"/>
    </location>
</feature>
<dbReference type="InterPro" id="IPR037185">
    <property type="entry name" value="EmrE-like"/>
</dbReference>
<feature type="domain" description="EamA" evidence="7">
    <location>
        <begin position="12"/>
        <end position="141"/>
    </location>
</feature>
<keyword evidence="4 6" id="KW-1133">Transmembrane helix</keyword>
<feature type="transmembrane region" description="Helical" evidence="6">
    <location>
        <begin position="271"/>
        <end position="290"/>
    </location>
</feature>
<evidence type="ECO:0000256" key="6">
    <source>
        <dbReference type="SAM" id="Phobius"/>
    </source>
</evidence>
<comment type="similarity">
    <text evidence="2">Belongs to the EamA transporter family.</text>
</comment>
<feature type="transmembrane region" description="Helical" evidence="6">
    <location>
        <begin position="158"/>
        <end position="177"/>
    </location>
</feature>
<dbReference type="InterPro" id="IPR000620">
    <property type="entry name" value="EamA_dom"/>
</dbReference>
<sequence>MRPAISEASARNGLLWGLLGVGVFSFTVIFTRVAVGGLPPLFVGSGRAVVAAILAAAALGLTRQRLPRGRQWGRLAVIAGGVVLGFPLLTSYALTVTEASHGAVVIALLPAATAVAAVWRGRERPPGRFWVAAGLGAVAAVGFAAGQSGGLRLGWPDLLLFGAVVAAAIGYAEGGLLARELGAWQTVSWALVLASPVMVVLTLVAAQEGVPRASVGQWLAFGYLGVMSMFLGFFAWYHGLAIGPMARVSQVQLVQPVMSIAWAGLFLGERITVGTLLGGLAVIGCAALAVRTRLKL</sequence>
<evidence type="ECO:0000256" key="3">
    <source>
        <dbReference type="ARBA" id="ARBA00022692"/>
    </source>
</evidence>
<evidence type="ECO:0000313" key="8">
    <source>
        <dbReference type="EMBL" id="XAN06353.1"/>
    </source>
</evidence>
<feature type="transmembrane region" description="Helical" evidence="6">
    <location>
        <begin position="218"/>
        <end position="236"/>
    </location>
</feature>
<dbReference type="InterPro" id="IPR050638">
    <property type="entry name" value="AA-Vitamin_Transporters"/>
</dbReference>